<dbReference type="PANTHER" id="PTHR21310:SF15">
    <property type="entry name" value="AMINOGLYCOSIDE PHOSPHOTRANSFERASE DOMAIN-CONTAINING PROTEIN"/>
    <property type="match status" value="1"/>
</dbReference>
<dbReference type="PANTHER" id="PTHR21310">
    <property type="entry name" value="AMINOGLYCOSIDE PHOSPHOTRANSFERASE-RELATED-RELATED"/>
    <property type="match status" value="1"/>
</dbReference>
<name>A0A3A2ZBX1_9EURO</name>
<gene>
    <name evidence="1" type="ORF">PHISCL_07889</name>
</gene>
<organism evidence="1 2">
    <name type="scientific">Aspergillus sclerotialis</name>
    <dbReference type="NCBI Taxonomy" id="2070753"/>
    <lineage>
        <taxon>Eukaryota</taxon>
        <taxon>Fungi</taxon>
        <taxon>Dikarya</taxon>
        <taxon>Ascomycota</taxon>
        <taxon>Pezizomycotina</taxon>
        <taxon>Eurotiomycetes</taxon>
        <taxon>Eurotiomycetidae</taxon>
        <taxon>Eurotiales</taxon>
        <taxon>Aspergillaceae</taxon>
        <taxon>Aspergillus</taxon>
        <taxon>Aspergillus subgen. Polypaecilum</taxon>
    </lineage>
</organism>
<comment type="caution">
    <text evidence="1">The sequence shown here is derived from an EMBL/GenBank/DDBJ whole genome shotgun (WGS) entry which is preliminary data.</text>
</comment>
<dbReference type="GO" id="GO:0016301">
    <property type="term" value="F:kinase activity"/>
    <property type="evidence" value="ECO:0007669"/>
    <property type="project" value="UniProtKB-KW"/>
</dbReference>
<dbReference type="Pfam" id="PF01633">
    <property type="entry name" value="Choline_kinase"/>
    <property type="match status" value="1"/>
</dbReference>
<dbReference type="Gene3D" id="3.90.1200.10">
    <property type="match status" value="1"/>
</dbReference>
<dbReference type="InterPro" id="IPR051678">
    <property type="entry name" value="AGP_Transferase"/>
</dbReference>
<dbReference type="AlphaFoldDB" id="A0A3A2ZBX1"/>
<accession>A0A3A2ZBX1</accession>
<dbReference type="STRING" id="2070753.A0A3A2ZBX1"/>
<keyword evidence="1" id="KW-0808">Transferase</keyword>
<sequence>MQYVDGIGMSELLEEEKEVVCAELCQHLAALHEIKRDMIGGPSGIVIPPYRVMRCRNNDTWIPRSSENSEYVFCHNDLSQHNVIVDRRTLKINAIIDWEYAGFFPRHFEAPFYKRPGPSVALNRENDDVPKLLQFFEDISSE</sequence>
<evidence type="ECO:0000313" key="1">
    <source>
        <dbReference type="EMBL" id="RJE19773.1"/>
    </source>
</evidence>
<keyword evidence="2" id="KW-1185">Reference proteome</keyword>
<dbReference type="EMBL" id="MVGC01000371">
    <property type="protein sequence ID" value="RJE19773.1"/>
    <property type="molecule type" value="Genomic_DNA"/>
</dbReference>
<keyword evidence="1" id="KW-0418">Kinase</keyword>
<evidence type="ECO:0000313" key="2">
    <source>
        <dbReference type="Proteomes" id="UP000266188"/>
    </source>
</evidence>
<dbReference type="SUPFAM" id="SSF56112">
    <property type="entry name" value="Protein kinase-like (PK-like)"/>
    <property type="match status" value="1"/>
</dbReference>
<proteinExistence type="predicted"/>
<dbReference type="InterPro" id="IPR011009">
    <property type="entry name" value="Kinase-like_dom_sf"/>
</dbReference>
<protein>
    <submittedName>
        <fullName evidence="1">Choline/ethanolamine kinase</fullName>
    </submittedName>
</protein>
<dbReference type="OrthoDB" id="428260at2759"/>
<reference evidence="2" key="1">
    <citation type="submission" date="2017-02" db="EMBL/GenBank/DDBJ databases">
        <authorList>
            <person name="Tafer H."/>
            <person name="Lopandic K."/>
        </authorList>
    </citation>
    <scope>NUCLEOTIDE SEQUENCE [LARGE SCALE GENOMIC DNA]</scope>
    <source>
        <strain evidence="2">CBS 366.77</strain>
    </source>
</reference>
<dbReference type="Proteomes" id="UP000266188">
    <property type="component" value="Unassembled WGS sequence"/>
</dbReference>